<dbReference type="SUPFAM" id="SSF110836">
    <property type="entry name" value="Hypothetical protein SAV1430"/>
    <property type="match status" value="1"/>
</dbReference>
<sequence>MRLPAFGIVSRGLSLEGVALSASVSQLTAASQTFGQTLQSDAWDQPCSTSQEVKRSGFPSTRRYWSRAKNHGKASLLPRVAVLQGRQERGMFVQTLETPNPASLMFLPGQTVMESGAADFSNAREAMSSPLAKRLFAIEGVKGVFYGSDFITITKDDQSDWAEIKPHAFAAIMDHYTSGEPLIAEDAESDNAIHEDDSEVVAMIKELLETRIRPAVAEDGGDIAFKSFDPDTGIVMLKMKGACSGCPSSSVTLKSGVENMLMHYIPEVKQVVEDESLDEAEAEGLSEFQKLESKLST</sequence>
<dbReference type="GO" id="GO:0005739">
    <property type="term" value="C:mitochondrion"/>
    <property type="evidence" value="ECO:0007669"/>
    <property type="project" value="TreeGrafter"/>
</dbReference>
<dbReference type="InterPro" id="IPR001075">
    <property type="entry name" value="NIF_FeS_clus_asmbl_NifU_C"/>
</dbReference>
<dbReference type="PANTHER" id="PTHR11178">
    <property type="entry name" value="IRON-SULFUR CLUSTER SCAFFOLD PROTEIN NFU-RELATED"/>
    <property type="match status" value="1"/>
</dbReference>
<name>A0A061SJI6_9CHLO</name>
<dbReference type="GO" id="GO:0005506">
    <property type="term" value="F:iron ion binding"/>
    <property type="evidence" value="ECO:0007669"/>
    <property type="project" value="InterPro"/>
</dbReference>
<dbReference type="InterPro" id="IPR014824">
    <property type="entry name" value="Nfu/NifU_N"/>
</dbReference>
<dbReference type="InterPro" id="IPR034904">
    <property type="entry name" value="FSCA_dom_sf"/>
</dbReference>
<reference evidence="4" key="1">
    <citation type="submission" date="2014-05" db="EMBL/GenBank/DDBJ databases">
        <title>The transcriptome of the halophilic microalga Tetraselmis sp. GSL018 isolated from the Great Salt Lake, Utah.</title>
        <authorList>
            <person name="Jinkerson R.E."/>
            <person name="D'Adamo S."/>
            <person name="Posewitz M.C."/>
        </authorList>
    </citation>
    <scope>NUCLEOTIDE SEQUENCE</scope>
    <source>
        <strain evidence="4">GSL018</strain>
    </source>
</reference>
<dbReference type="FunFam" id="3.30.1370.70:FF:000001">
    <property type="entry name" value="NifU-like protein 4, mitochondrial"/>
    <property type="match status" value="1"/>
</dbReference>
<dbReference type="SUPFAM" id="SSF117916">
    <property type="entry name" value="Fe-S cluster assembly (FSCA) domain-like"/>
    <property type="match status" value="1"/>
</dbReference>
<feature type="domain" description="Scaffold protein Nfu/NifU N-terminal" evidence="3">
    <location>
        <begin position="93"/>
        <end position="179"/>
    </location>
</feature>
<dbReference type="Gene3D" id="3.30.300.130">
    <property type="entry name" value="Fe-S cluster assembly (FSCA)"/>
    <property type="match status" value="1"/>
</dbReference>
<evidence type="ECO:0000313" key="4">
    <source>
        <dbReference type="EMBL" id="JAC82881.1"/>
    </source>
</evidence>
<organism evidence="4">
    <name type="scientific">Tetraselmis sp. GSL018</name>
    <dbReference type="NCBI Taxonomy" id="582737"/>
    <lineage>
        <taxon>Eukaryota</taxon>
        <taxon>Viridiplantae</taxon>
        <taxon>Chlorophyta</taxon>
        <taxon>core chlorophytes</taxon>
        <taxon>Chlorodendrophyceae</taxon>
        <taxon>Chlorodendrales</taxon>
        <taxon>Chlorodendraceae</taxon>
        <taxon>Tetraselmis</taxon>
    </lineage>
</organism>
<dbReference type="SMART" id="SM00932">
    <property type="entry name" value="Nfu_N"/>
    <property type="match status" value="1"/>
</dbReference>
<dbReference type="FunFam" id="3.30.300.130:FF:000001">
    <property type="entry name" value="NFU1 iron-sulfur cluster scaffold"/>
    <property type="match status" value="1"/>
</dbReference>
<dbReference type="Pfam" id="PF08712">
    <property type="entry name" value="Nfu_N"/>
    <property type="match status" value="1"/>
</dbReference>
<evidence type="ECO:0000256" key="2">
    <source>
        <dbReference type="ARBA" id="ARBA00006420"/>
    </source>
</evidence>
<accession>A0A061SJI6</accession>
<evidence type="ECO:0000256" key="1">
    <source>
        <dbReference type="ARBA" id="ARBA00002175"/>
    </source>
</evidence>
<dbReference type="EMBL" id="GBEZ01002149">
    <property type="protein sequence ID" value="JAC82881.1"/>
    <property type="molecule type" value="Transcribed_RNA"/>
</dbReference>
<gene>
    <name evidence="4" type="ORF">TSPGSL018_4657</name>
</gene>
<evidence type="ECO:0000259" key="3">
    <source>
        <dbReference type="SMART" id="SM00932"/>
    </source>
</evidence>
<proteinExistence type="inferred from homology"/>
<dbReference type="GO" id="GO:0016226">
    <property type="term" value="P:iron-sulfur cluster assembly"/>
    <property type="evidence" value="ECO:0007669"/>
    <property type="project" value="InterPro"/>
</dbReference>
<dbReference type="Gene3D" id="3.30.1370.70">
    <property type="entry name" value="Scaffold protein Nfu/NifU, N-terminal domain"/>
    <property type="match status" value="1"/>
</dbReference>
<dbReference type="AlphaFoldDB" id="A0A061SJI6"/>
<comment type="function">
    <text evidence="1">Molecular scaffold for [Fe-S] cluster assembly of mitochondrial iron-sulfur proteins.</text>
</comment>
<dbReference type="InterPro" id="IPR036498">
    <property type="entry name" value="Nfu/NifU_N_sf"/>
</dbReference>
<dbReference type="GO" id="GO:0051536">
    <property type="term" value="F:iron-sulfur cluster binding"/>
    <property type="evidence" value="ECO:0007669"/>
    <property type="project" value="InterPro"/>
</dbReference>
<dbReference type="PANTHER" id="PTHR11178:SF1">
    <property type="entry name" value="NFU1 IRON-SULFUR CLUSTER SCAFFOLD HOMOLOG, MITOCHONDRIAL"/>
    <property type="match status" value="1"/>
</dbReference>
<comment type="similarity">
    <text evidence="2">Belongs to the NifU family.</text>
</comment>
<dbReference type="Pfam" id="PF01106">
    <property type="entry name" value="NifU"/>
    <property type="match status" value="1"/>
</dbReference>
<protein>
    <submittedName>
        <fullName evidence="4">Nifu-like protein mitochondrial-like</fullName>
    </submittedName>
</protein>